<feature type="compositionally biased region" description="Acidic residues" evidence="2">
    <location>
        <begin position="394"/>
        <end position="408"/>
    </location>
</feature>
<keyword evidence="4" id="KW-1185">Reference proteome</keyword>
<evidence type="ECO:0000313" key="3">
    <source>
        <dbReference type="EMBL" id="KAK4013453.1"/>
    </source>
</evidence>
<reference evidence="3 4" key="1">
    <citation type="journal article" date="2023" name="Nucleic Acids Res.">
        <title>The hologenome of Daphnia magna reveals possible DNA methylation and microbiome-mediated evolution of the host genome.</title>
        <authorList>
            <person name="Chaturvedi A."/>
            <person name="Li X."/>
            <person name="Dhandapani V."/>
            <person name="Marshall H."/>
            <person name="Kissane S."/>
            <person name="Cuenca-Cambronero M."/>
            <person name="Asole G."/>
            <person name="Calvet F."/>
            <person name="Ruiz-Romero M."/>
            <person name="Marangio P."/>
            <person name="Guigo R."/>
            <person name="Rago D."/>
            <person name="Mirbahai L."/>
            <person name="Eastwood N."/>
            <person name="Colbourne J.K."/>
            <person name="Zhou J."/>
            <person name="Mallon E."/>
            <person name="Orsini L."/>
        </authorList>
    </citation>
    <scope>NUCLEOTIDE SEQUENCE [LARGE SCALE GENOMIC DNA]</scope>
    <source>
        <strain evidence="3">LRV0_1</strain>
    </source>
</reference>
<name>A0ABQ9ZKK0_9CRUS</name>
<dbReference type="EMBL" id="JAOYFB010000004">
    <property type="protein sequence ID" value="KAK4013453.1"/>
    <property type="molecule type" value="Genomic_DNA"/>
</dbReference>
<gene>
    <name evidence="3" type="ORF">OUZ56_026008</name>
</gene>
<organism evidence="3 4">
    <name type="scientific">Daphnia magna</name>
    <dbReference type="NCBI Taxonomy" id="35525"/>
    <lineage>
        <taxon>Eukaryota</taxon>
        <taxon>Metazoa</taxon>
        <taxon>Ecdysozoa</taxon>
        <taxon>Arthropoda</taxon>
        <taxon>Crustacea</taxon>
        <taxon>Branchiopoda</taxon>
        <taxon>Diplostraca</taxon>
        <taxon>Cladocera</taxon>
        <taxon>Anomopoda</taxon>
        <taxon>Daphniidae</taxon>
        <taxon>Daphnia</taxon>
    </lineage>
</organism>
<proteinExistence type="predicted"/>
<keyword evidence="1" id="KW-0175">Coiled coil</keyword>
<evidence type="ECO:0000256" key="2">
    <source>
        <dbReference type="SAM" id="MobiDB-lite"/>
    </source>
</evidence>
<feature type="coiled-coil region" evidence="1">
    <location>
        <begin position="476"/>
        <end position="506"/>
    </location>
</feature>
<feature type="region of interest" description="Disordered" evidence="2">
    <location>
        <begin position="369"/>
        <end position="413"/>
    </location>
</feature>
<evidence type="ECO:0000313" key="4">
    <source>
        <dbReference type="Proteomes" id="UP001234178"/>
    </source>
</evidence>
<dbReference type="PANTHER" id="PTHR33173:SF2">
    <property type="entry name" value="MYND-TYPE DOMAIN-CONTAINING PROTEIN"/>
    <property type="match status" value="1"/>
</dbReference>
<dbReference type="PANTHER" id="PTHR33173">
    <property type="match status" value="1"/>
</dbReference>
<accession>A0ABQ9ZKK0</accession>
<evidence type="ECO:0000256" key="1">
    <source>
        <dbReference type="SAM" id="Coils"/>
    </source>
</evidence>
<comment type="caution">
    <text evidence="3">The sequence shown here is derived from an EMBL/GenBank/DDBJ whole genome shotgun (WGS) entry which is preliminary data.</text>
</comment>
<protein>
    <submittedName>
        <fullName evidence="3">Uncharacterized protein</fullName>
    </submittedName>
</protein>
<sequence length="517" mass="58684">MTKNMSLTERQEQFGKTFASNPKSFMFLPGDKVVLRVISEVCKQVLESYQSVLSPHEKKNKSKSTTFFSGKQFTAMTGKSGSDQLTSKVDSDILVDEEATTTVNKLTLEEYLLRWENRLKLQNMSSLFSIKENIITCLMKQWNSAISKHFITLNAYLCIEINAHSLMELDCPELKKTLERFGGSGENYFCKSRPSIEEIEATILRAKEDSKSTMVSMGVIVSDAECFNFDNRLAWKRNQAVRQNELSNELDVDEECESIENQGNDFLDEVDSFDASNLTFISNADFKDYREILERHIVSNCNELGRRQVAAYNHHVEATAAANLDAQTTTTSPLESLLPIIVRQMPLAELKEAITLKYSGDIRYKPKIEEGATASSTTIRQPERDPGPSTTEAPDNDLIELSPEEEPEPLPPPNYIEYNIFKYGSKINGGRGHPLNLPHLDPTPYIPPDTRNKFHPKSILDKPHRDPTPVIKPITINEIEGKKQEKKKEGEEIEQEEEDIIILEVDPDDLIDLYHEL</sequence>
<dbReference type="Proteomes" id="UP001234178">
    <property type="component" value="Unassembled WGS sequence"/>
</dbReference>